<comment type="caution">
    <text evidence="2">The sequence shown here is derived from an EMBL/GenBank/DDBJ whole genome shotgun (WGS) entry which is preliminary data.</text>
</comment>
<reference evidence="2" key="2">
    <citation type="submission" date="2021-04" db="EMBL/GenBank/DDBJ databases">
        <authorList>
            <person name="Gilroy R."/>
        </authorList>
    </citation>
    <scope>NUCLEOTIDE SEQUENCE</scope>
    <source>
        <strain evidence="2">CHK185-1770</strain>
    </source>
</reference>
<keyword evidence="1" id="KW-0472">Membrane</keyword>
<accession>A0A9D2SGF8</accession>
<keyword evidence="1" id="KW-1133">Transmembrane helix</keyword>
<sequence>MKRHPFKNLLSFLLALVLTVTTVGTLSVITQAKTGASVDAAVPEAAAAQQLSATVAGSNGPALWLCVVGFLGILLVAAVGLLLLRRSRGRIPQGKCSYSPRADRTFSRLN</sequence>
<evidence type="ECO:0000313" key="2">
    <source>
        <dbReference type="EMBL" id="HJB98746.1"/>
    </source>
</evidence>
<gene>
    <name evidence="2" type="ORF">H9710_09240</name>
</gene>
<keyword evidence="1" id="KW-0812">Transmembrane</keyword>
<dbReference type="Proteomes" id="UP000826793">
    <property type="component" value="Unassembled WGS sequence"/>
</dbReference>
<feature type="transmembrane region" description="Helical" evidence="1">
    <location>
        <begin position="62"/>
        <end position="84"/>
    </location>
</feature>
<evidence type="ECO:0000313" key="3">
    <source>
        <dbReference type="Proteomes" id="UP000826793"/>
    </source>
</evidence>
<dbReference type="AlphaFoldDB" id="A0A9D2SGF8"/>
<name>A0A9D2SGF8_9FIRM</name>
<protein>
    <submittedName>
        <fullName evidence="2">Uncharacterized protein</fullName>
    </submittedName>
</protein>
<organism evidence="2 3">
    <name type="scientific">Candidatus Acutalibacter pullicola</name>
    <dbReference type="NCBI Taxonomy" id="2838417"/>
    <lineage>
        <taxon>Bacteria</taxon>
        <taxon>Bacillati</taxon>
        <taxon>Bacillota</taxon>
        <taxon>Clostridia</taxon>
        <taxon>Eubacteriales</taxon>
        <taxon>Acutalibacteraceae</taxon>
        <taxon>Acutalibacter</taxon>
    </lineage>
</organism>
<dbReference type="EMBL" id="DWXG01000077">
    <property type="protein sequence ID" value="HJB98746.1"/>
    <property type="molecule type" value="Genomic_DNA"/>
</dbReference>
<evidence type="ECO:0000256" key="1">
    <source>
        <dbReference type="SAM" id="Phobius"/>
    </source>
</evidence>
<reference evidence="2" key="1">
    <citation type="journal article" date="2021" name="PeerJ">
        <title>Extensive microbial diversity within the chicken gut microbiome revealed by metagenomics and culture.</title>
        <authorList>
            <person name="Gilroy R."/>
            <person name="Ravi A."/>
            <person name="Getino M."/>
            <person name="Pursley I."/>
            <person name="Horton D.L."/>
            <person name="Alikhan N.F."/>
            <person name="Baker D."/>
            <person name="Gharbi K."/>
            <person name="Hall N."/>
            <person name="Watson M."/>
            <person name="Adriaenssens E.M."/>
            <person name="Foster-Nyarko E."/>
            <person name="Jarju S."/>
            <person name="Secka A."/>
            <person name="Antonio M."/>
            <person name="Oren A."/>
            <person name="Chaudhuri R.R."/>
            <person name="La Ragione R."/>
            <person name="Hildebrand F."/>
            <person name="Pallen M.J."/>
        </authorList>
    </citation>
    <scope>NUCLEOTIDE SEQUENCE</scope>
    <source>
        <strain evidence="2">CHK185-1770</strain>
    </source>
</reference>
<proteinExistence type="predicted"/>